<comment type="caution">
    <text evidence="2">The sequence shown here is derived from an EMBL/GenBank/DDBJ whole genome shotgun (WGS) entry which is preliminary data.</text>
</comment>
<reference evidence="3" key="1">
    <citation type="journal article" date="2019" name="Int. J. Syst. Evol. Microbiol.">
        <title>The Global Catalogue of Microorganisms (GCM) 10K type strain sequencing project: providing services to taxonomists for standard genome sequencing and annotation.</title>
        <authorList>
            <consortium name="The Broad Institute Genomics Platform"/>
            <consortium name="The Broad Institute Genome Sequencing Center for Infectious Disease"/>
            <person name="Wu L."/>
            <person name="Ma J."/>
        </authorList>
    </citation>
    <scope>NUCLEOTIDE SEQUENCE [LARGE SCALE GENOMIC DNA]</scope>
    <source>
        <strain evidence="3">JCM 18401</strain>
    </source>
</reference>
<sequence>MQRLTKPTIAILTLLAIALPAQAAAQSGPKGQKHKKSVIVIKPQHKPVYKAPKVRRYRHSALPRAASFAVIAGISYAVIDNAYYRRSGDTYVYVEQPPVATVTAVTSPSPTTVAPVAASGPAAGTVVDGLPVETTAVTVNGASYYVDGSVWYAPIAGTHQFVVVAPQL</sequence>
<protein>
    <recommendedName>
        <fullName evidence="4">DUF1236 domain-containing protein</fullName>
    </recommendedName>
</protein>
<dbReference type="RefSeq" id="WP_345336779.1">
    <property type="nucleotide sequence ID" value="NZ_BAABJZ010000100.1"/>
</dbReference>
<accession>A0ABP9FDR4</accession>
<keyword evidence="1" id="KW-0732">Signal</keyword>
<organism evidence="2 3">
    <name type="scientific">Ferrimonas pelagia</name>
    <dbReference type="NCBI Taxonomy" id="1177826"/>
    <lineage>
        <taxon>Bacteria</taxon>
        <taxon>Pseudomonadati</taxon>
        <taxon>Pseudomonadota</taxon>
        <taxon>Gammaproteobacteria</taxon>
        <taxon>Alteromonadales</taxon>
        <taxon>Ferrimonadaceae</taxon>
        <taxon>Ferrimonas</taxon>
    </lineage>
</organism>
<gene>
    <name evidence="2" type="ORF">GCM10023333_35190</name>
</gene>
<evidence type="ECO:0000256" key="1">
    <source>
        <dbReference type="SAM" id="SignalP"/>
    </source>
</evidence>
<evidence type="ECO:0000313" key="2">
    <source>
        <dbReference type="EMBL" id="GAA4898710.1"/>
    </source>
</evidence>
<evidence type="ECO:0008006" key="4">
    <source>
        <dbReference type="Google" id="ProtNLM"/>
    </source>
</evidence>
<proteinExistence type="predicted"/>
<name>A0ABP9FDR4_9GAMM</name>
<feature type="signal peptide" evidence="1">
    <location>
        <begin position="1"/>
        <end position="23"/>
    </location>
</feature>
<keyword evidence="3" id="KW-1185">Reference proteome</keyword>
<feature type="chain" id="PRO_5045513801" description="DUF1236 domain-containing protein" evidence="1">
    <location>
        <begin position="24"/>
        <end position="168"/>
    </location>
</feature>
<evidence type="ECO:0000313" key="3">
    <source>
        <dbReference type="Proteomes" id="UP001499988"/>
    </source>
</evidence>
<dbReference type="Proteomes" id="UP001499988">
    <property type="component" value="Unassembled WGS sequence"/>
</dbReference>
<dbReference type="EMBL" id="BAABJZ010000100">
    <property type="protein sequence ID" value="GAA4898710.1"/>
    <property type="molecule type" value="Genomic_DNA"/>
</dbReference>